<keyword evidence="6 9" id="KW-0057">Aromatic amino acid biosynthesis</keyword>
<comment type="pathway">
    <text evidence="1 9">Amino-acid biosynthesis; L-tryptophan biosynthesis; L-tryptophan from chorismate: step 2/5.</text>
</comment>
<dbReference type="InterPro" id="IPR035902">
    <property type="entry name" value="Nuc_phospho_transferase"/>
</dbReference>
<dbReference type="InterPro" id="IPR005940">
    <property type="entry name" value="Anthranilate_Pribosyl_Tfrase"/>
</dbReference>
<dbReference type="GO" id="GO:0000287">
    <property type="term" value="F:magnesium ion binding"/>
    <property type="evidence" value="ECO:0007669"/>
    <property type="project" value="UniProtKB-UniRule"/>
</dbReference>
<evidence type="ECO:0000256" key="1">
    <source>
        <dbReference type="ARBA" id="ARBA00004907"/>
    </source>
</evidence>
<dbReference type="GO" id="GO:0000162">
    <property type="term" value="P:L-tryptophan biosynthetic process"/>
    <property type="evidence" value="ECO:0007669"/>
    <property type="project" value="UniProtKB-UniRule"/>
</dbReference>
<dbReference type="GO" id="GO:0005829">
    <property type="term" value="C:cytosol"/>
    <property type="evidence" value="ECO:0007669"/>
    <property type="project" value="TreeGrafter"/>
</dbReference>
<dbReference type="GO" id="GO:0004048">
    <property type="term" value="F:anthranilate phosphoribosyltransferase activity"/>
    <property type="evidence" value="ECO:0007669"/>
    <property type="project" value="UniProtKB-UniRule"/>
</dbReference>
<feature type="domain" description="Glycosyl transferase family 3" evidence="10">
    <location>
        <begin position="84"/>
        <end position="332"/>
    </location>
</feature>
<keyword evidence="3 9" id="KW-0328">Glycosyltransferase</keyword>
<evidence type="ECO:0000256" key="6">
    <source>
        <dbReference type="ARBA" id="ARBA00023141"/>
    </source>
</evidence>
<evidence type="ECO:0000259" key="11">
    <source>
        <dbReference type="Pfam" id="PF02885"/>
    </source>
</evidence>
<comment type="caution">
    <text evidence="9">Lacks conserved residue(s) required for the propagation of feature annotation.</text>
</comment>
<dbReference type="PANTHER" id="PTHR43285">
    <property type="entry name" value="ANTHRANILATE PHOSPHORIBOSYLTRANSFERASE"/>
    <property type="match status" value="1"/>
</dbReference>
<dbReference type="NCBIfam" id="TIGR01245">
    <property type="entry name" value="trpD"/>
    <property type="match status" value="1"/>
</dbReference>
<keyword evidence="5 9" id="KW-0822">Tryptophan biosynthesis</keyword>
<feature type="binding site" evidence="9">
    <location>
        <begin position="117"/>
        <end position="125"/>
    </location>
    <ligand>
        <name>5-phospho-alpha-D-ribose 1-diphosphate</name>
        <dbReference type="ChEBI" id="CHEBI:58017"/>
    </ligand>
</feature>
<evidence type="ECO:0000259" key="10">
    <source>
        <dbReference type="Pfam" id="PF00591"/>
    </source>
</evidence>
<feature type="binding site" evidence="9">
    <location>
        <position position="120"/>
    </location>
    <ligand>
        <name>anthranilate</name>
        <dbReference type="ChEBI" id="CHEBI:16567"/>
        <label>1</label>
    </ligand>
</feature>
<keyword evidence="9" id="KW-0479">Metal-binding</keyword>
<dbReference type="HAMAP" id="MF_00211">
    <property type="entry name" value="TrpD"/>
    <property type="match status" value="1"/>
</dbReference>
<evidence type="ECO:0000256" key="5">
    <source>
        <dbReference type="ARBA" id="ARBA00022822"/>
    </source>
</evidence>
<evidence type="ECO:0000256" key="2">
    <source>
        <dbReference type="ARBA" id="ARBA00022605"/>
    </source>
</evidence>
<dbReference type="FunFam" id="3.40.1030.10:FF:000002">
    <property type="entry name" value="Anthranilate phosphoribosyltransferase"/>
    <property type="match status" value="1"/>
</dbReference>
<keyword evidence="2 9" id="KW-0028">Amino-acid biosynthesis</keyword>
<accession>A0AAC9K9F5</accession>
<dbReference type="RefSeq" id="WP_072572211.1">
    <property type="nucleotide sequence ID" value="NZ_CP018191.1"/>
</dbReference>
<feature type="binding site" evidence="9">
    <location>
        <begin position="92"/>
        <end position="93"/>
    </location>
    <ligand>
        <name>5-phospho-alpha-D-ribose 1-diphosphate</name>
        <dbReference type="ChEBI" id="CHEBI:58017"/>
    </ligand>
</feature>
<comment type="cofactor">
    <cofactor evidence="9">
        <name>Mg(2+)</name>
        <dbReference type="ChEBI" id="CHEBI:18420"/>
    </cofactor>
    <text evidence="9">Binds 2 magnesium ions per monomer.</text>
</comment>
<evidence type="ECO:0000256" key="9">
    <source>
        <dbReference type="HAMAP-Rule" id="MF_00211"/>
    </source>
</evidence>
<dbReference type="EC" id="2.4.2.18" evidence="9"/>
<keyword evidence="9" id="KW-0460">Magnesium</keyword>
<reference evidence="13" key="1">
    <citation type="submission" date="2016-11" db="EMBL/GenBank/DDBJ databases">
        <title>Comparative genomic and phenotypic analysis of Granulibacter bethesdensis clinical isolates from patients with chronic granulomatous disease.</title>
        <authorList>
            <person name="Zarember K.A."/>
            <person name="Porcella S.F."/>
            <person name="Chu J."/>
            <person name="Ding L."/>
            <person name="Dahlstrom E."/>
            <person name="Barbian K."/>
            <person name="Martens C."/>
            <person name="Sykora L."/>
            <person name="Kramer S."/>
            <person name="Pettinato A.M."/>
            <person name="Hong H."/>
            <person name="Wald G."/>
            <person name="Berg L.J."/>
            <person name="Rogge L.S."/>
            <person name="Greenberg D.E."/>
            <person name="Falcone E.L."/>
            <person name="Neves J.F."/>
            <person name="Simoes M.J."/>
            <person name="Casal M."/>
            <person name="Rodriguez-Lopez F.C."/>
            <person name="Zelazny A."/>
            <person name="Gallin J.I."/>
            <person name="Holland S.M."/>
        </authorList>
    </citation>
    <scope>NUCLEOTIDE SEQUENCE [LARGE SCALE GENOMIC DNA]</scope>
    <source>
        <strain evidence="13">NIH9.1</strain>
    </source>
</reference>
<feature type="domain" description="Glycosyl transferase family 3 N-terminal" evidence="11">
    <location>
        <begin position="14"/>
        <end position="75"/>
    </location>
</feature>
<dbReference type="Gene3D" id="3.40.1030.10">
    <property type="entry name" value="Nucleoside phosphorylase/phosphoribosyltransferase catalytic domain"/>
    <property type="match status" value="1"/>
</dbReference>
<dbReference type="Pfam" id="PF02885">
    <property type="entry name" value="Glycos_trans_3N"/>
    <property type="match status" value="1"/>
</dbReference>
<evidence type="ECO:0000256" key="4">
    <source>
        <dbReference type="ARBA" id="ARBA00022679"/>
    </source>
</evidence>
<comment type="function">
    <text evidence="9">Catalyzes the transfer of the phosphoribosyl group of 5-phosphorylribose-1-pyrophosphate (PRPP) to anthranilate to yield N-(5'-phosphoribosyl)-anthranilate (PRA).</text>
</comment>
<feature type="binding site" evidence="9">
    <location>
        <position position="129"/>
    </location>
    <ligand>
        <name>5-phospho-alpha-D-ribose 1-diphosphate</name>
        <dbReference type="ChEBI" id="CHEBI:58017"/>
    </ligand>
</feature>
<keyword evidence="4 9" id="KW-0808">Transferase</keyword>
<protein>
    <recommendedName>
        <fullName evidence="9">Anthranilate phosphoribosyltransferase</fullName>
        <ecNumber evidence="9">2.4.2.18</ecNumber>
    </recommendedName>
</protein>
<organism evidence="12 13">
    <name type="scientific">Granulibacter bethesdensis</name>
    <dbReference type="NCBI Taxonomy" id="364410"/>
    <lineage>
        <taxon>Bacteria</taxon>
        <taxon>Pseudomonadati</taxon>
        <taxon>Pseudomonadota</taxon>
        <taxon>Alphaproteobacteria</taxon>
        <taxon>Acetobacterales</taxon>
        <taxon>Acetobacteraceae</taxon>
        <taxon>Granulibacter</taxon>
    </lineage>
</organism>
<feature type="binding site" evidence="9">
    <location>
        <position position="233"/>
    </location>
    <ligand>
        <name>Mg(2+)</name>
        <dbReference type="ChEBI" id="CHEBI:18420"/>
        <label>2</label>
    </ligand>
</feature>
<dbReference type="PANTHER" id="PTHR43285:SF2">
    <property type="entry name" value="ANTHRANILATE PHOSPHORIBOSYLTRANSFERASE"/>
    <property type="match status" value="1"/>
</dbReference>
<sequence length="346" mass="36155">MTPSPVPAQTDLRPVLSRLAKGEHLNEEDAFAAFDLIMRGQATSSQIAALVMALRLRGETEAEMGGAVRALRSHMIPIKAPDGTIDVCGTGGDGAGTLNISTAVTFVVAGCGVPIAKHGNRALSSRSGAADVLTALGVKIDLSTERQEAILHDEHCAFLFAPHFHPALRHAAEARSQLGIRTLFNLIGPMGNPAGVKRQLTGVFDPIWAVPMARVLGELGTETCWIVHGLGLDELTLAGESQVTALENGILRQFSVTPEEAGLPRAPLDAIQGGDADHNARVLQALLDGADGPYRDTVCLNAAAALIVAGQTDTLKEGVTLARRSIDDGSALSALNRLRAATNATP</sequence>
<comment type="similarity">
    <text evidence="9">Belongs to the anthranilate phosphoribosyltransferase family.</text>
</comment>
<feature type="binding site" evidence="9">
    <location>
        <position position="234"/>
    </location>
    <ligand>
        <name>Mg(2+)</name>
        <dbReference type="ChEBI" id="CHEBI:18420"/>
        <label>2</label>
    </ligand>
</feature>
<dbReference type="SUPFAM" id="SSF52418">
    <property type="entry name" value="Nucleoside phosphorylase/phosphoribosyltransferase catalytic domain"/>
    <property type="match status" value="1"/>
</dbReference>
<comment type="similarity">
    <text evidence="8">In the C-terminal section; belongs to the anthranilate phosphoribosyltransferase family.</text>
</comment>
<dbReference type="Proteomes" id="UP000182373">
    <property type="component" value="Chromosome"/>
</dbReference>
<dbReference type="Pfam" id="PF00591">
    <property type="entry name" value="Glycos_transf_3"/>
    <property type="match status" value="1"/>
</dbReference>
<gene>
    <name evidence="9" type="primary">trpD</name>
    <name evidence="12" type="ORF">GbCGDNIH9_0820</name>
</gene>
<feature type="binding site" evidence="9">
    <location>
        <begin position="99"/>
        <end position="102"/>
    </location>
    <ligand>
        <name>5-phospho-alpha-D-ribose 1-diphosphate</name>
        <dbReference type="ChEBI" id="CHEBI:58017"/>
    </ligand>
</feature>
<feature type="binding site" evidence="9">
    <location>
        <position position="97"/>
    </location>
    <ligand>
        <name>5-phospho-alpha-D-ribose 1-diphosphate</name>
        <dbReference type="ChEBI" id="CHEBI:58017"/>
    </ligand>
</feature>
<dbReference type="AlphaFoldDB" id="A0AAC9K9F5"/>
<dbReference type="EMBL" id="CP018191">
    <property type="protein sequence ID" value="APH54072.1"/>
    <property type="molecule type" value="Genomic_DNA"/>
</dbReference>
<dbReference type="InterPro" id="IPR017459">
    <property type="entry name" value="Glycosyl_Trfase_fam3_N_dom"/>
</dbReference>
<evidence type="ECO:0000313" key="12">
    <source>
        <dbReference type="EMBL" id="APH54072.1"/>
    </source>
</evidence>
<name>A0AAC9K9F5_9PROT</name>
<dbReference type="InterPro" id="IPR000312">
    <property type="entry name" value="Glycosyl_Trfase_fam3"/>
</dbReference>
<evidence type="ECO:0000256" key="8">
    <source>
        <dbReference type="ARBA" id="ARBA00061188"/>
    </source>
</evidence>
<dbReference type="InterPro" id="IPR036320">
    <property type="entry name" value="Glycosyl_Trfase_fam3_N_dom_sf"/>
</dbReference>
<feature type="binding site" evidence="9">
    <location>
        <position position="175"/>
    </location>
    <ligand>
        <name>anthranilate</name>
        <dbReference type="ChEBI" id="CHEBI:16567"/>
        <label>2</label>
    </ligand>
</feature>
<feature type="binding site" evidence="9">
    <location>
        <position position="89"/>
    </location>
    <ligand>
        <name>5-phospho-alpha-D-ribose 1-diphosphate</name>
        <dbReference type="ChEBI" id="CHEBI:58017"/>
    </ligand>
</feature>
<proteinExistence type="inferred from homology"/>
<comment type="subunit">
    <text evidence="9">Homodimer.</text>
</comment>
<feature type="binding site" evidence="9">
    <location>
        <position position="89"/>
    </location>
    <ligand>
        <name>anthranilate</name>
        <dbReference type="ChEBI" id="CHEBI:16567"/>
        <label>1</label>
    </ligand>
</feature>
<dbReference type="Gene3D" id="1.20.970.10">
    <property type="entry name" value="Transferase, Pyrimidine Nucleoside Phosphorylase, Chain C"/>
    <property type="match status" value="1"/>
</dbReference>
<feature type="binding site" evidence="9">
    <location>
        <position position="101"/>
    </location>
    <ligand>
        <name>Mg(2+)</name>
        <dbReference type="ChEBI" id="CHEBI:18420"/>
        <label>1</label>
    </ligand>
</feature>
<feature type="binding site" evidence="9">
    <location>
        <position position="234"/>
    </location>
    <ligand>
        <name>Mg(2+)</name>
        <dbReference type="ChEBI" id="CHEBI:18420"/>
        <label>1</label>
    </ligand>
</feature>
<dbReference type="SUPFAM" id="SSF47648">
    <property type="entry name" value="Nucleoside phosphorylase/phosphoribosyltransferase N-terminal domain"/>
    <property type="match status" value="1"/>
</dbReference>
<evidence type="ECO:0000313" key="13">
    <source>
        <dbReference type="Proteomes" id="UP000182373"/>
    </source>
</evidence>
<evidence type="ECO:0000256" key="3">
    <source>
        <dbReference type="ARBA" id="ARBA00022676"/>
    </source>
</evidence>
<evidence type="ECO:0000256" key="7">
    <source>
        <dbReference type="ARBA" id="ARBA00052328"/>
    </source>
</evidence>
<comment type="catalytic activity">
    <reaction evidence="7 9">
        <text>N-(5-phospho-beta-D-ribosyl)anthranilate + diphosphate = 5-phospho-alpha-D-ribose 1-diphosphate + anthranilate</text>
        <dbReference type="Rhea" id="RHEA:11768"/>
        <dbReference type="ChEBI" id="CHEBI:16567"/>
        <dbReference type="ChEBI" id="CHEBI:18277"/>
        <dbReference type="ChEBI" id="CHEBI:33019"/>
        <dbReference type="ChEBI" id="CHEBI:58017"/>
        <dbReference type="EC" id="2.4.2.18"/>
    </reaction>
</comment>